<proteinExistence type="predicted"/>
<dbReference type="SUPFAM" id="SSF49401">
    <property type="entry name" value="Bacterial adhesins"/>
    <property type="match status" value="1"/>
</dbReference>
<feature type="chain" id="PRO_5010345604" evidence="1">
    <location>
        <begin position="27"/>
        <end position="156"/>
    </location>
</feature>
<keyword evidence="1" id="KW-0732">Signal</keyword>
<dbReference type="GO" id="GO:0007155">
    <property type="term" value="P:cell adhesion"/>
    <property type="evidence" value="ECO:0007669"/>
    <property type="project" value="InterPro"/>
</dbReference>
<sequence>MKTLIAKSRMIVGVALGLSFSALSLAESAAVNLKGELIVNPPCELTASNGDGVMELDFGDLVIRKISTATSGRAYRQTIPFKLVCDAPDDTGVYIFVSSERGAPFDNRLVATSNDNVGLMFINNNGLVTRLGNPAGMLVGSQTSWKWCRYVTRAVM</sequence>
<dbReference type="Gene3D" id="2.60.40.1090">
    <property type="entry name" value="Fimbrial-type adhesion domain"/>
    <property type="match status" value="1"/>
</dbReference>
<dbReference type="InterPro" id="IPR008966">
    <property type="entry name" value="Adhesion_dom_sf"/>
</dbReference>
<evidence type="ECO:0000313" key="2">
    <source>
        <dbReference type="EMBL" id="OHT25734.1"/>
    </source>
</evidence>
<keyword evidence="3" id="KW-1185">Reference proteome</keyword>
<accession>A0A1S1HTQ6</accession>
<dbReference type="InterPro" id="IPR036937">
    <property type="entry name" value="Adhesion_dom_fimbrial_sf"/>
</dbReference>
<protein>
    <submittedName>
        <fullName evidence="2">Uncharacterized protein</fullName>
    </submittedName>
</protein>
<gene>
    <name evidence="2" type="ORF">A3Q29_12070</name>
</gene>
<dbReference type="EMBL" id="LVIE01000002">
    <property type="protein sequence ID" value="OHT25734.1"/>
    <property type="molecule type" value="Genomic_DNA"/>
</dbReference>
<reference evidence="2 3" key="1">
    <citation type="submission" date="2016-03" db="EMBL/GenBank/DDBJ databases">
        <title>Genome sequence of Providencia stuartii strain, isolated from the salivary glands of larval Lucilia sericata.</title>
        <authorList>
            <person name="Yuan Y."/>
            <person name="Zhang Y."/>
            <person name="Fu S."/>
            <person name="Crippen T.L."/>
            <person name="Visi D."/>
            <person name="Benbow M.E."/>
            <person name="Allen M."/>
            <person name="Tomberlin J.K."/>
            <person name="Sze S.-H."/>
            <person name="Tarone A.M."/>
        </authorList>
    </citation>
    <scope>NUCLEOTIDE SEQUENCE [LARGE SCALE GENOMIC DNA]</scope>
    <source>
        <strain evidence="2 3">Crippen</strain>
    </source>
</reference>
<name>A0A1S1HTQ6_PROST</name>
<dbReference type="Proteomes" id="UP000179588">
    <property type="component" value="Unassembled WGS sequence"/>
</dbReference>
<organism evidence="2 3">
    <name type="scientific">Providencia stuartii</name>
    <dbReference type="NCBI Taxonomy" id="588"/>
    <lineage>
        <taxon>Bacteria</taxon>
        <taxon>Pseudomonadati</taxon>
        <taxon>Pseudomonadota</taxon>
        <taxon>Gammaproteobacteria</taxon>
        <taxon>Enterobacterales</taxon>
        <taxon>Morganellaceae</taxon>
        <taxon>Providencia</taxon>
    </lineage>
</organism>
<evidence type="ECO:0000256" key="1">
    <source>
        <dbReference type="SAM" id="SignalP"/>
    </source>
</evidence>
<dbReference type="AlphaFoldDB" id="A0A1S1HTQ6"/>
<feature type="signal peptide" evidence="1">
    <location>
        <begin position="1"/>
        <end position="26"/>
    </location>
</feature>
<dbReference type="GO" id="GO:0009289">
    <property type="term" value="C:pilus"/>
    <property type="evidence" value="ECO:0007669"/>
    <property type="project" value="InterPro"/>
</dbReference>
<evidence type="ECO:0000313" key="3">
    <source>
        <dbReference type="Proteomes" id="UP000179588"/>
    </source>
</evidence>
<comment type="caution">
    <text evidence="2">The sequence shown here is derived from an EMBL/GenBank/DDBJ whole genome shotgun (WGS) entry which is preliminary data.</text>
</comment>